<keyword evidence="7" id="KW-0539">Nucleus</keyword>
<dbReference type="GO" id="GO:0000956">
    <property type="term" value="P:nuclear-transcribed mRNA catabolic process"/>
    <property type="evidence" value="ECO:0007669"/>
    <property type="project" value="InterPro"/>
</dbReference>
<dbReference type="EMBL" id="JADGKB010000063">
    <property type="protein sequence ID" value="KAJ3255626.1"/>
    <property type="molecule type" value="Genomic_DNA"/>
</dbReference>
<dbReference type="GO" id="GO:0071013">
    <property type="term" value="C:catalytic step 2 spliceosome"/>
    <property type="evidence" value="ECO:0007669"/>
    <property type="project" value="TreeGrafter"/>
</dbReference>
<evidence type="ECO:0000313" key="12">
    <source>
        <dbReference type="Proteomes" id="UP001210925"/>
    </source>
</evidence>
<dbReference type="GO" id="GO:0071004">
    <property type="term" value="C:U2-type prespliceosome"/>
    <property type="evidence" value="ECO:0007669"/>
    <property type="project" value="TreeGrafter"/>
</dbReference>
<keyword evidence="5" id="KW-0694">RNA-binding</keyword>
<name>A0AAD5UE53_9FUNG</name>
<dbReference type="GO" id="GO:1990726">
    <property type="term" value="C:Lsm1-7-Pat1 complex"/>
    <property type="evidence" value="ECO:0007669"/>
    <property type="project" value="TreeGrafter"/>
</dbReference>
<feature type="domain" description="Sm" evidence="10">
    <location>
        <begin position="35"/>
        <end position="115"/>
    </location>
</feature>
<keyword evidence="3" id="KW-0507">mRNA processing</keyword>
<evidence type="ECO:0000313" key="11">
    <source>
        <dbReference type="EMBL" id="KAJ3255626.1"/>
    </source>
</evidence>
<dbReference type="SUPFAM" id="SSF50182">
    <property type="entry name" value="Sm-like ribonucleoproteins"/>
    <property type="match status" value="1"/>
</dbReference>
<dbReference type="Pfam" id="PF01423">
    <property type="entry name" value="LSM"/>
    <property type="match status" value="1"/>
</dbReference>
<gene>
    <name evidence="11" type="primary">LSM7</name>
    <name evidence="11" type="ORF">HK103_006151</name>
</gene>
<dbReference type="Gene3D" id="2.30.30.100">
    <property type="match status" value="1"/>
</dbReference>
<dbReference type="InterPro" id="IPR017132">
    <property type="entry name" value="Lsm7"/>
</dbReference>
<evidence type="ECO:0000256" key="2">
    <source>
        <dbReference type="ARBA" id="ARBA00006850"/>
    </source>
</evidence>
<dbReference type="CDD" id="cd01729">
    <property type="entry name" value="LSm7"/>
    <property type="match status" value="1"/>
</dbReference>
<keyword evidence="4" id="KW-0747">Spliceosome</keyword>
<evidence type="ECO:0000256" key="9">
    <source>
        <dbReference type="SAM" id="MobiDB-lite"/>
    </source>
</evidence>
<dbReference type="InterPro" id="IPR010920">
    <property type="entry name" value="LSM_dom_sf"/>
</dbReference>
<dbReference type="PANTHER" id="PTHR10553:SF5">
    <property type="entry name" value="U6 SNRNA-ASSOCIATED SM-LIKE PROTEIN LSM7"/>
    <property type="match status" value="1"/>
</dbReference>
<comment type="similarity">
    <text evidence="2">Belongs to the snRNP Sm proteins family.</text>
</comment>
<evidence type="ECO:0000256" key="6">
    <source>
        <dbReference type="ARBA" id="ARBA00023187"/>
    </source>
</evidence>
<sequence length="124" mass="13983">MDKKREGQRGKSAQRGGHSNRGKGGKSNEPVKKKENILDLSKYTDKKIIVKYQGGRQVVGILKGYDLLQNLVLDETFEYVRDINDPSQYTDELRELGLVVTRGTAIILISPYDGQEDIANPFQE</sequence>
<comment type="caution">
    <text evidence="11">The sequence shown here is derived from an EMBL/GenBank/DDBJ whole genome shotgun (WGS) entry which is preliminary data.</text>
</comment>
<dbReference type="Proteomes" id="UP001210925">
    <property type="component" value="Unassembled WGS sequence"/>
</dbReference>
<evidence type="ECO:0000256" key="8">
    <source>
        <dbReference type="ARBA" id="ARBA00023274"/>
    </source>
</evidence>
<evidence type="ECO:0000256" key="7">
    <source>
        <dbReference type="ARBA" id="ARBA00023242"/>
    </source>
</evidence>
<evidence type="ECO:0000256" key="3">
    <source>
        <dbReference type="ARBA" id="ARBA00022664"/>
    </source>
</evidence>
<keyword evidence="12" id="KW-1185">Reference proteome</keyword>
<keyword evidence="8" id="KW-0687">Ribonucleoprotein</keyword>
<accession>A0AAD5UE53</accession>
<protein>
    <submittedName>
        <fullName evidence="11">Sm-like protein lsm7</fullName>
    </submittedName>
</protein>
<dbReference type="InterPro" id="IPR047575">
    <property type="entry name" value="Sm"/>
</dbReference>
<organism evidence="11 12">
    <name type="scientific">Boothiomyces macroporosus</name>
    <dbReference type="NCBI Taxonomy" id="261099"/>
    <lineage>
        <taxon>Eukaryota</taxon>
        <taxon>Fungi</taxon>
        <taxon>Fungi incertae sedis</taxon>
        <taxon>Chytridiomycota</taxon>
        <taxon>Chytridiomycota incertae sedis</taxon>
        <taxon>Chytridiomycetes</taxon>
        <taxon>Rhizophydiales</taxon>
        <taxon>Terramycetaceae</taxon>
        <taxon>Boothiomyces</taxon>
    </lineage>
</organism>
<dbReference type="GO" id="GO:0000398">
    <property type="term" value="P:mRNA splicing, via spliceosome"/>
    <property type="evidence" value="ECO:0007669"/>
    <property type="project" value="InterPro"/>
</dbReference>
<dbReference type="AlphaFoldDB" id="A0AAD5UE53"/>
<evidence type="ECO:0000256" key="4">
    <source>
        <dbReference type="ARBA" id="ARBA00022728"/>
    </source>
</evidence>
<dbReference type="GO" id="GO:0005688">
    <property type="term" value="C:U6 snRNP"/>
    <property type="evidence" value="ECO:0007669"/>
    <property type="project" value="TreeGrafter"/>
</dbReference>
<keyword evidence="6" id="KW-0508">mRNA splicing</keyword>
<dbReference type="SMART" id="SM00651">
    <property type="entry name" value="Sm"/>
    <property type="match status" value="1"/>
</dbReference>
<evidence type="ECO:0000259" key="10">
    <source>
        <dbReference type="PROSITE" id="PS52002"/>
    </source>
</evidence>
<dbReference type="PANTHER" id="PTHR10553">
    <property type="entry name" value="SMALL NUCLEAR RIBONUCLEOPROTEIN"/>
    <property type="match status" value="1"/>
</dbReference>
<proteinExistence type="inferred from homology"/>
<evidence type="ECO:0000256" key="5">
    <source>
        <dbReference type="ARBA" id="ARBA00022884"/>
    </source>
</evidence>
<dbReference type="InterPro" id="IPR044641">
    <property type="entry name" value="Lsm7/SmG-like"/>
</dbReference>
<comment type="subcellular location">
    <subcellularLocation>
        <location evidence="1">Nucleus</location>
    </subcellularLocation>
</comment>
<reference evidence="11" key="1">
    <citation type="submission" date="2020-05" db="EMBL/GenBank/DDBJ databases">
        <title>Phylogenomic resolution of chytrid fungi.</title>
        <authorList>
            <person name="Stajich J.E."/>
            <person name="Amses K."/>
            <person name="Simmons R."/>
            <person name="Seto K."/>
            <person name="Myers J."/>
            <person name="Bonds A."/>
            <person name="Quandt C.A."/>
            <person name="Barry K."/>
            <person name="Liu P."/>
            <person name="Grigoriev I."/>
            <person name="Longcore J.E."/>
            <person name="James T.Y."/>
        </authorList>
    </citation>
    <scope>NUCLEOTIDE SEQUENCE</scope>
    <source>
        <strain evidence="11">PLAUS21</strain>
    </source>
</reference>
<dbReference type="GO" id="GO:0097526">
    <property type="term" value="C:spliceosomal tri-snRNP complex"/>
    <property type="evidence" value="ECO:0007669"/>
    <property type="project" value="TreeGrafter"/>
</dbReference>
<dbReference type="InterPro" id="IPR001163">
    <property type="entry name" value="Sm_dom_euk/arc"/>
</dbReference>
<dbReference type="GO" id="GO:0003723">
    <property type="term" value="F:RNA binding"/>
    <property type="evidence" value="ECO:0007669"/>
    <property type="project" value="UniProtKB-KW"/>
</dbReference>
<feature type="region of interest" description="Disordered" evidence="9">
    <location>
        <begin position="1"/>
        <end position="36"/>
    </location>
</feature>
<dbReference type="PROSITE" id="PS52002">
    <property type="entry name" value="SM"/>
    <property type="match status" value="1"/>
</dbReference>
<evidence type="ECO:0000256" key="1">
    <source>
        <dbReference type="ARBA" id="ARBA00004123"/>
    </source>
</evidence>
<dbReference type="GO" id="GO:0005689">
    <property type="term" value="C:U12-type spliceosomal complex"/>
    <property type="evidence" value="ECO:0007669"/>
    <property type="project" value="TreeGrafter"/>
</dbReference>
<dbReference type="PIRSF" id="PIRSF037188">
    <property type="entry name" value="U6_snRNA_Lsm7"/>
    <property type="match status" value="1"/>
</dbReference>